<evidence type="ECO:0000256" key="1">
    <source>
        <dbReference type="ARBA" id="ARBA00004651"/>
    </source>
</evidence>
<evidence type="ECO:0000313" key="10">
    <source>
        <dbReference type="Proteomes" id="UP000075320"/>
    </source>
</evidence>
<evidence type="ECO:0000313" key="9">
    <source>
        <dbReference type="EMBL" id="KYG67554.1"/>
    </source>
</evidence>
<organism evidence="9 10">
    <name type="scientific">Bdellovibrio bacteriovorus</name>
    <dbReference type="NCBI Taxonomy" id="959"/>
    <lineage>
        <taxon>Bacteria</taxon>
        <taxon>Pseudomonadati</taxon>
        <taxon>Bdellovibrionota</taxon>
        <taxon>Bdellovibrionia</taxon>
        <taxon>Bdellovibrionales</taxon>
        <taxon>Pseudobdellovibrionaceae</taxon>
        <taxon>Bdellovibrio</taxon>
    </lineage>
</organism>
<evidence type="ECO:0000259" key="8">
    <source>
        <dbReference type="Pfam" id="PF01618"/>
    </source>
</evidence>
<dbReference type="PANTHER" id="PTHR30625">
    <property type="entry name" value="PROTEIN TOLQ"/>
    <property type="match status" value="1"/>
</dbReference>
<protein>
    <submittedName>
        <fullName evidence="9">Adventurous gliding motility protein R</fullName>
    </submittedName>
</protein>
<keyword evidence="6" id="KW-0653">Protein transport</keyword>
<feature type="transmembrane region" description="Helical" evidence="7">
    <location>
        <begin position="111"/>
        <end position="136"/>
    </location>
</feature>
<evidence type="ECO:0000256" key="2">
    <source>
        <dbReference type="ARBA" id="ARBA00022475"/>
    </source>
</evidence>
<keyword evidence="6" id="KW-0813">Transport</keyword>
<dbReference type="GO" id="GO:0017038">
    <property type="term" value="P:protein import"/>
    <property type="evidence" value="ECO:0007669"/>
    <property type="project" value="TreeGrafter"/>
</dbReference>
<evidence type="ECO:0000256" key="7">
    <source>
        <dbReference type="SAM" id="Phobius"/>
    </source>
</evidence>
<keyword evidence="2" id="KW-1003">Cell membrane</keyword>
<comment type="subcellular location">
    <subcellularLocation>
        <location evidence="1">Cell membrane</location>
        <topology evidence="1">Multi-pass membrane protein</topology>
    </subcellularLocation>
    <subcellularLocation>
        <location evidence="6">Membrane</location>
        <topology evidence="6">Multi-pass membrane protein</topology>
    </subcellularLocation>
</comment>
<sequence length="212" mass="23174">MNMIQRAFAEGGFVMYIIAVIAVLAIFLIIERMMKFKNLSVDKKEFTDQVFRMVVAGDLRQAISYCDARPAPLTNVVKSGLVQAMNKRPDEEVQVAMDAAVMREMPKVEGWTSFLAVFGNIAVLAGLLGTIIGMIGSFRAVAAADPATKALELSKGISHALNCTAFGLFVAIVSIVAYGLFQHKIQKTENEVIETSMSLLNLVVANREKIKE</sequence>
<evidence type="ECO:0000256" key="3">
    <source>
        <dbReference type="ARBA" id="ARBA00022692"/>
    </source>
</evidence>
<name>A0A150WT97_BDEBC</name>
<dbReference type="InterPro" id="IPR002898">
    <property type="entry name" value="MotA_ExbB_proton_chnl"/>
</dbReference>
<keyword evidence="5 7" id="KW-0472">Membrane</keyword>
<comment type="caution">
    <text evidence="9">The sequence shown here is derived from an EMBL/GenBank/DDBJ whole genome shotgun (WGS) entry which is preliminary data.</text>
</comment>
<comment type="similarity">
    <text evidence="6">Belongs to the exbB/tolQ family.</text>
</comment>
<dbReference type="EMBL" id="LUKE01000001">
    <property type="protein sequence ID" value="KYG67554.1"/>
    <property type="molecule type" value="Genomic_DNA"/>
</dbReference>
<evidence type="ECO:0000256" key="5">
    <source>
        <dbReference type="ARBA" id="ARBA00023136"/>
    </source>
</evidence>
<accession>A0A150WT97</accession>
<dbReference type="OrthoDB" id="5292002at2"/>
<dbReference type="Pfam" id="PF01618">
    <property type="entry name" value="MotA_ExbB"/>
    <property type="match status" value="1"/>
</dbReference>
<feature type="transmembrane region" description="Helical" evidence="7">
    <location>
        <begin position="12"/>
        <end position="30"/>
    </location>
</feature>
<keyword evidence="3 7" id="KW-0812">Transmembrane</keyword>
<proteinExistence type="inferred from homology"/>
<dbReference type="GO" id="GO:0005886">
    <property type="term" value="C:plasma membrane"/>
    <property type="evidence" value="ECO:0007669"/>
    <property type="project" value="UniProtKB-SubCell"/>
</dbReference>
<dbReference type="Proteomes" id="UP000075320">
    <property type="component" value="Unassembled WGS sequence"/>
</dbReference>
<keyword evidence="10" id="KW-1185">Reference proteome</keyword>
<keyword evidence="4 7" id="KW-1133">Transmembrane helix</keyword>
<reference evidence="9 10" key="1">
    <citation type="submission" date="2016-03" db="EMBL/GenBank/DDBJ databases">
        <authorList>
            <person name="Ploux O."/>
        </authorList>
    </citation>
    <scope>NUCLEOTIDE SEQUENCE [LARGE SCALE GENOMIC DNA]</scope>
    <source>
        <strain evidence="9 10">R0</strain>
    </source>
</reference>
<evidence type="ECO:0000256" key="4">
    <source>
        <dbReference type="ARBA" id="ARBA00022989"/>
    </source>
</evidence>
<feature type="domain" description="MotA/TolQ/ExbB proton channel" evidence="8">
    <location>
        <begin position="72"/>
        <end position="191"/>
    </location>
</feature>
<dbReference type="PANTHER" id="PTHR30625:SF17">
    <property type="entry name" value="TOLQ-RELATED"/>
    <property type="match status" value="1"/>
</dbReference>
<evidence type="ECO:0000256" key="6">
    <source>
        <dbReference type="RuleBase" id="RU004057"/>
    </source>
</evidence>
<dbReference type="InterPro" id="IPR050790">
    <property type="entry name" value="ExbB/TolQ_transport"/>
</dbReference>
<gene>
    <name evidence="9" type="ORF">AZI86_10330</name>
</gene>
<feature type="transmembrane region" description="Helical" evidence="7">
    <location>
        <begin position="156"/>
        <end position="181"/>
    </location>
</feature>
<dbReference type="AlphaFoldDB" id="A0A150WT97"/>